<dbReference type="STRING" id="1590841.A0A2R6R4I8"/>
<keyword evidence="5" id="KW-1185">Reference proteome</keyword>
<feature type="region of interest" description="Disordered" evidence="1">
    <location>
        <begin position="124"/>
        <end position="147"/>
    </location>
</feature>
<dbReference type="InterPro" id="IPR039391">
    <property type="entry name" value="Phytocyanin-like"/>
</dbReference>
<comment type="caution">
    <text evidence="4">The sequence shown here is derived from an EMBL/GenBank/DDBJ whole genome shotgun (WGS) entry which is preliminary data.</text>
</comment>
<name>A0A2R6R4I8_ACTCC</name>
<sequence length="166" mass="17305">MGKSSLEVFVIATMVVVVVASNYLIQSSEAQTSHVVGGTMGWIIPTSGNEDAYTSWAANQTFVVGDVLVKEDAFDDCNATSPISISLIGPTNITLNTTGEHFFICTFGTHCKLGQKVAINVSTTATSSPSPPATTAAPPPPSKSSPLVTATAWPVTLLFIAMTLLL</sequence>
<dbReference type="Proteomes" id="UP000241394">
    <property type="component" value="Chromosome LG9"/>
</dbReference>
<evidence type="ECO:0000313" key="4">
    <source>
        <dbReference type="EMBL" id="PSS20931.1"/>
    </source>
</evidence>
<proteinExistence type="predicted"/>
<feature type="chain" id="PRO_5015353341" evidence="2">
    <location>
        <begin position="21"/>
        <end position="166"/>
    </location>
</feature>
<dbReference type="PANTHER" id="PTHR33021">
    <property type="entry name" value="BLUE COPPER PROTEIN"/>
    <property type="match status" value="1"/>
</dbReference>
<dbReference type="SUPFAM" id="SSF49503">
    <property type="entry name" value="Cupredoxins"/>
    <property type="match status" value="1"/>
</dbReference>
<dbReference type="OrthoDB" id="5421909at2759"/>
<feature type="domain" description="Phytocyanin" evidence="3">
    <location>
        <begin position="32"/>
        <end position="123"/>
    </location>
</feature>
<evidence type="ECO:0000256" key="1">
    <source>
        <dbReference type="SAM" id="MobiDB-lite"/>
    </source>
</evidence>
<gene>
    <name evidence="4" type="ORF">CEY00_Acc09970</name>
</gene>
<dbReference type="PANTHER" id="PTHR33021:SF325">
    <property type="entry name" value="PHYTOCYANIN DOMAIN-CONTAINING PROTEIN"/>
    <property type="match status" value="1"/>
</dbReference>
<dbReference type="InParanoid" id="A0A2R6R4I8"/>
<feature type="compositionally biased region" description="Pro residues" evidence="1">
    <location>
        <begin position="129"/>
        <end position="143"/>
    </location>
</feature>
<dbReference type="GO" id="GO:0005886">
    <property type="term" value="C:plasma membrane"/>
    <property type="evidence" value="ECO:0007669"/>
    <property type="project" value="TreeGrafter"/>
</dbReference>
<evidence type="ECO:0000256" key="2">
    <source>
        <dbReference type="SAM" id="SignalP"/>
    </source>
</evidence>
<dbReference type="OMA" id="QFEANDT"/>
<organism evidence="4 5">
    <name type="scientific">Actinidia chinensis var. chinensis</name>
    <name type="common">Chinese soft-hair kiwi</name>
    <dbReference type="NCBI Taxonomy" id="1590841"/>
    <lineage>
        <taxon>Eukaryota</taxon>
        <taxon>Viridiplantae</taxon>
        <taxon>Streptophyta</taxon>
        <taxon>Embryophyta</taxon>
        <taxon>Tracheophyta</taxon>
        <taxon>Spermatophyta</taxon>
        <taxon>Magnoliopsida</taxon>
        <taxon>eudicotyledons</taxon>
        <taxon>Gunneridae</taxon>
        <taxon>Pentapetalae</taxon>
        <taxon>asterids</taxon>
        <taxon>Ericales</taxon>
        <taxon>Actinidiaceae</taxon>
        <taxon>Actinidia</taxon>
    </lineage>
</organism>
<feature type="signal peptide" evidence="2">
    <location>
        <begin position="1"/>
        <end position="20"/>
    </location>
</feature>
<dbReference type="AlphaFoldDB" id="A0A2R6R4I8"/>
<dbReference type="InterPro" id="IPR003245">
    <property type="entry name" value="Phytocyanin_dom"/>
</dbReference>
<evidence type="ECO:0000313" key="5">
    <source>
        <dbReference type="Proteomes" id="UP000241394"/>
    </source>
</evidence>
<evidence type="ECO:0000259" key="3">
    <source>
        <dbReference type="PROSITE" id="PS51485"/>
    </source>
</evidence>
<protein>
    <submittedName>
        <fullName evidence="4">Umecyanin like</fullName>
    </submittedName>
</protein>
<dbReference type="InterPro" id="IPR008972">
    <property type="entry name" value="Cupredoxin"/>
</dbReference>
<dbReference type="Gene3D" id="2.60.40.420">
    <property type="entry name" value="Cupredoxins - blue copper proteins"/>
    <property type="match status" value="1"/>
</dbReference>
<keyword evidence="2" id="KW-0732">Signal</keyword>
<dbReference type="Pfam" id="PF02298">
    <property type="entry name" value="Cu_bind_like"/>
    <property type="match status" value="1"/>
</dbReference>
<dbReference type="EMBL" id="NKQK01000009">
    <property type="protein sequence ID" value="PSS20931.1"/>
    <property type="molecule type" value="Genomic_DNA"/>
</dbReference>
<reference evidence="4 5" key="1">
    <citation type="submission" date="2017-07" db="EMBL/GenBank/DDBJ databases">
        <title>An improved, manually edited Actinidia chinensis var. chinensis (kiwifruit) genome highlights the challenges associated with draft genomes and gene prediction in plants.</title>
        <authorList>
            <person name="Pilkington S."/>
            <person name="Crowhurst R."/>
            <person name="Hilario E."/>
            <person name="Nardozza S."/>
            <person name="Fraser L."/>
            <person name="Peng Y."/>
            <person name="Gunaseelan K."/>
            <person name="Simpson R."/>
            <person name="Tahir J."/>
            <person name="Deroles S."/>
            <person name="Templeton K."/>
            <person name="Luo Z."/>
            <person name="Davy M."/>
            <person name="Cheng C."/>
            <person name="Mcneilage M."/>
            <person name="Scaglione D."/>
            <person name="Liu Y."/>
            <person name="Zhang Q."/>
            <person name="Datson P."/>
            <person name="De Silva N."/>
            <person name="Gardiner S."/>
            <person name="Bassett H."/>
            <person name="Chagne D."/>
            <person name="Mccallum J."/>
            <person name="Dzierzon H."/>
            <person name="Deng C."/>
            <person name="Wang Y.-Y."/>
            <person name="Barron N."/>
            <person name="Manako K."/>
            <person name="Bowen J."/>
            <person name="Foster T."/>
            <person name="Erridge Z."/>
            <person name="Tiffin H."/>
            <person name="Waite C."/>
            <person name="Davies K."/>
            <person name="Grierson E."/>
            <person name="Laing W."/>
            <person name="Kirk R."/>
            <person name="Chen X."/>
            <person name="Wood M."/>
            <person name="Montefiori M."/>
            <person name="Brummell D."/>
            <person name="Schwinn K."/>
            <person name="Catanach A."/>
            <person name="Fullerton C."/>
            <person name="Li D."/>
            <person name="Meiyalaghan S."/>
            <person name="Nieuwenhuizen N."/>
            <person name="Read N."/>
            <person name="Prakash R."/>
            <person name="Hunter D."/>
            <person name="Zhang H."/>
            <person name="Mckenzie M."/>
            <person name="Knabel M."/>
            <person name="Harris A."/>
            <person name="Allan A."/>
            <person name="Chen A."/>
            <person name="Janssen B."/>
            <person name="Plunkett B."/>
            <person name="Dwamena C."/>
            <person name="Voogd C."/>
            <person name="Leif D."/>
            <person name="Lafferty D."/>
            <person name="Souleyre E."/>
            <person name="Varkonyi-Gasic E."/>
            <person name="Gambi F."/>
            <person name="Hanley J."/>
            <person name="Yao J.-L."/>
            <person name="Cheung J."/>
            <person name="David K."/>
            <person name="Warren B."/>
            <person name="Marsh K."/>
            <person name="Snowden K."/>
            <person name="Lin-Wang K."/>
            <person name="Brian L."/>
            <person name="Martinez-Sanchez M."/>
            <person name="Wang M."/>
            <person name="Ileperuma N."/>
            <person name="Macnee N."/>
            <person name="Campin R."/>
            <person name="Mcatee P."/>
            <person name="Drummond R."/>
            <person name="Espley R."/>
            <person name="Ireland H."/>
            <person name="Wu R."/>
            <person name="Atkinson R."/>
            <person name="Karunairetnam S."/>
            <person name="Bulley S."/>
            <person name="Chunkath S."/>
            <person name="Hanley Z."/>
            <person name="Storey R."/>
            <person name="Thrimawithana A."/>
            <person name="Thomson S."/>
            <person name="David C."/>
            <person name="Testolin R."/>
        </authorList>
    </citation>
    <scope>NUCLEOTIDE SEQUENCE [LARGE SCALE GENOMIC DNA]</scope>
    <source>
        <strain evidence="5">cv. Red5</strain>
        <tissue evidence="4">Young leaf</tissue>
    </source>
</reference>
<dbReference type="Gramene" id="PSS20931">
    <property type="protein sequence ID" value="PSS20931"/>
    <property type="gene ID" value="CEY00_Acc09970"/>
</dbReference>
<dbReference type="GO" id="GO:0009055">
    <property type="term" value="F:electron transfer activity"/>
    <property type="evidence" value="ECO:0007669"/>
    <property type="project" value="InterPro"/>
</dbReference>
<dbReference type="PROSITE" id="PS51485">
    <property type="entry name" value="PHYTOCYANIN"/>
    <property type="match status" value="1"/>
</dbReference>
<reference evidence="5" key="2">
    <citation type="journal article" date="2018" name="BMC Genomics">
        <title>A manually annotated Actinidia chinensis var. chinensis (kiwifruit) genome highlights the challenges associated with draft genomes and gene prediction in plants.</title>
        <authorList>
            <person name="Pilkington S.M."/>
            <person name="Crowhurst R."/>
            <person name="Hilario E."/>
            <person name="Nardozza S."/>
            <person name="Fraser L."/>
            <person name="Peng Y."/>
            <person name="Gunaseelan K."/>
            <person name="Simpson R."/>
            <person name="Tahir J."/>
            <person name="Deroles S.C."/>
            <person name="Templeton K."/>
            <person name="Luo Z."/>
            <person name="Davy M."/>
            <person name="Cheng C."/>
            <person name="McNeilage M."/>
            <person name="Scaglione D."/>
            <person name="Liu Y."/>
            <person name="Zhang Q."/>
            <person name="Datson P."/>
            <person name="De Silva N."/>
            <person name="Gardiner S.E."/>
            <person name="Bassett H."/>
            <person name="Chagne D."/>
            <person name="McCallum J."/>
            <person name="Dzierzon H."/>
            <person name="Deng C."/>
            <person name="Wang Y.Y."/>
            <person name="Barron L."/>
            <person name="Manako K."/>
            <person name="Bowen J."/>
            <person name="Foster T.M."/>
            <person name="Erridge Z.A."/>
            <person name="Tiffin H."/>
            <person name="Waite C.N."/>
            <person name="Davies K.M."/>
            <person name="Grierson E.P."/>
            <person name="Laing W.A."/>
            <person name="Kirk R."/>
            <person name="Chen X."/>
            <person name="Wood M."/>
            <person name="Montefiori M."/>
            <person name="Brummell D.A."/>
            <person name="Schwinn K.E."/>
            <person name="Catanach A."/>
            <person name="Fullerton C."/>
            <person name="Li D."/>
            <person name="Meiyalaghan S."/>
            <person name="Nieuwenhuizen N."/>
            <person name="Read N."/>
            <person name="Prakash R."/>
            <person name="Hunter D."/>
            <person name="Zhang H."/>
            <person name="McKenzie M."/>
            <person name="Knabel M."/>
            <person name="Harris A."/>
            <person name="Allan A.C."/>
            <person name="Gleave A."/>
            <person name="Chen A."/>
            <person name="Janssen B.J."/>
            <person name="Plunkett B."/>
            <person name="Ampomah-Dwamena C."/>
            <person name="Voogd C."/>
            <person name="Leif D."/>
            <person name="Lafferty D."/>
            <person name="Souleyre E.J.F."/>
            <person name="Varkonyi-Gasic E."/>
            <person name="Gambi F."/>
            <person name="Hanley J."/>
            <person name="Yao J.L."/>
            <person name="Cheung J."/>
            <person name="David K.M."/>
            <person name="Warren B."/>
            <person name="Marsh K."/>
            <person name="Snowden K.C."/>
            <person name="Lin-Wang K."/>
            <person name="Brian L."/>
            <person name="Martinez-Sanchez M."/>
            <person name="Wang M."/>
            <person name="Ileperuma N."/>
            <person name="Macnee N."/>
            <person name="Campin R."/>
            <person name="McAtee P."/>
            <person name="Drummond R.S.M."/>
            <person name="Espley R.V."/>
            <person name="Ireland H.S."/>
            <person name="Wu R."/>
            <person name="Atkinson R.G."/>
            <person name="Karunairetnam S."/>
            <person name="Bulley S."/>
            <person name="Chunkath S."/>
            <person name="Hanley Z."/>
            <person name="Storey R."/>
            <person name="Thrimawithana A.H."/>
            <person name="Thomson S."/>
            <person name="David C."/>
            <person name="Testolin R."/>
            <person name="Huang H."/>
            <person name="Hellens R.P."/>
            <person name="Schaffer R.J."/>
        </authorList>
    </citation>
    <scope>NUCLEOTIDE SEQUENCE [LARGE SCALE GENOMIC DNA]</scope>
    <source>
        <strain evidence="5">cv. Red5</strain>
    </source>
</reference>
<accession>A0A2R6R4I8</accession>